<dbReference type="Gene3D" id="3.30.70.980">
    <property type="match status" value="2"/>
</dbReference>
<evidence type="ECO:0000313" key="4">
    <source>
        <dbReference type="EMBL" id="OAA66019.1"/>
    </source>
</evidence>
<dbReference type="PANTHER" id="PTHR12532:SF0">
    <property type="entry name" value="TRANSLATIONAL ACTIVATOR OF CYTOCHROME C OXIDASE 1"/>
    <property type="match status" value="1"/>
</dbReference>
<keyword evidence="5" id="KW-1185">Reference proteome</keyword>
<feature type="domain" description="TACO1/YebC-like N-terminal" evidence="3">
    <location>
        <begin position="42"/>
        <end position="112"/>
    </location>
</feature>
<dbReference type="InterPro" id="IPR048300">
    <property type="entry name" value="TACO1_YebC-like_2nd/3rd_dom"/>
</dbReference>
<dbReference type="STRING" id="1081102.A0A167Y9G7"/>
<evidence type="ECO:0000256" key="1">
    <source>
        <dbReference type="ARBA" id="ARBA00008724"/>
    </source>
</evidence>
<evidence type="ECO:0000259" key="2">
    <source>
        <dbReference type="Pfam" id="PF01709"/>
    </source>
</evidence>
<dbReference type="GO" id="GO:0005739">
    <property type="term" value="C:mitochondrion"/>
    <property type="evidence" value="ECO:0007669"/>
    <property type="project" value="TreeGrafter"/>
</dbReference>
<dbReference type="InterPro" id="IPR049083">
    <property type="entry name" value="TACO1_YebC_N"/>
</dbReference>
<protein>
    <submittedName>
        <fullName evidence="4">DUF28 domain containing protein</fullName>
    </submittedName>
</protein>
<dbReference type="Pfam" id="PF20772">
    <property type="entry name" value="TACO1_YebC_N"/>
    <property type="match status" value="1"/>
</dbReference>
<evidence type="ECO:0000259" key="3">
    <source>
        <dbReference type="Pfam" id="PF20772"/>
    </source>
</evidence>
<name>A0A167Y9G7_9HYPO</name>
<dbReference type="EMBL" id="AZHD01000003">
    <property type="protein sequence ID" value="OAA66019.1"/>
    <property type="molecule type" value="Genomic_DNA"/>
</dbReference>
<gene>
    <name evidence="4" type="ORF">SPI_02806</name>
</gene>
<dbReference type="PANTHER" id="PTHR12532">
    <property type="entry name" value="TRANSLATIONAL ACTIVATOR OF CYTOCHROME C OXIDASE 1"/>
    <property type="match status" value="1"/>
</dbReference>
<comment type="similarity">
    <text evidence="1">Belongs to the TACO1 family.</text>
</comment>
<reference evidence="4 5" key="1">
    <citation type="journal article" date="2016" name="Genome Biol. Evol.">
        <title>Divergent and convergent evolution of fungal pathogenicity.</title>
        <authorList>
            <person name="Shang Y."/>
            <person name="Xiao G."/>
            <person name="Zheng P."/>
            <person name="Cen K."/>
            <person name="Zhan S."/>
            <person name="Wang C."/>
        </authorList>
    </citation>
    <scope>NUCLEOTIDE SEQUENCE [LARGE SCALE GENOMIC DNA]</scope>
    <source>
        <strain evidence="4 5">RCEF 264</strain>
    </source>
</reference>
<dbReference type="Pfam" id="PF01709">
    <property type="entry name" value="Transcrip_reg"/>
    <property type="match status" value="1"/>
</dbReference>
<dbReference type="InterPro" id="IPR017856">
    <property type="entry name" value="Integrase-like_N"/>
</dbReference>
<dbReference type="SUPFAM" id="SSF75625">
    <property type="entry name" value="YebC-like"/>
    <property type="match status" value="1"/>
</dbReference>
<sequence length="260" mass="26787">MPTAIAAATTVRVGVPTPWLRLACAQCRRSLSASPAVASGHNRWSKIRHDKGAADAKKTALRSSFTKALTMYSQLYGGDVDTNPRLAATVTAAKKAGVPKAIIEGAVARGQGRSADGARGIAAAAETEDERGSAGSAGSAGVRAVAADDILDDAIEAGAEDVETDEASGRIVVWTPPLQTAAVVDRVAPKFGLAVRSADTVWAANGATLAPVGQGDDLRKLAELVASLRSHPEVRAIYANAVQGDAPDEAWQQIAGELDW</sequence>
<feature type="domain" description="TACO1/YebC-like second and third" evidence="2">
    <location>
        <begin position="144"/>
        <end position="241"/>
    </location>
</feature>
<comment type="caution">
    <text evidence="4">The sequence shown here is derived from an EMBL/GenBank/DDBJ whole genome shotgun (WGS) entry which is preliminary data.</text>
</comment>
<evidence type="ECO:0000313" key="5">
    <source>
        <dbReference type="Proteomes" id="UP000076874"/>
    </source>
</evidence>
<dbReference type="InterPro" id="IPR029072">
    <property type="entry name" value="YebC-like"/>
</dbReference>
<dbReference type="InterPro" id="IPR002876">
    <property type="entry name" value="Transcrip_reg_TACO1-like"/>
</dbReference>
<dbReference type="Proteomes" id="UP000076874">
    <property type="component" value="Unassembled WGS sequence"/>
</dbReference>
<organism evidence="4 5">
    <name type="scientific">Niveomyces insectorum RCEF 264</name>
    <dbReference type="NCBI Taxonomy" id="1081102"/>
    <lineage>
        <taxon>Eukaryota</taxon>
        <taxon>Fungi</taxon>
        <taxon>Dikarya</taxon>
        <taxon>Ascomycota</taxon>
        <taxon>Pezizomycotina</taxon>
        <taxon>Sordariomycetes</taxon>
        <taxon>Hypocreomycetidae</taxon>
        <taxon>Hypocreales</taxon>
        <taxon>Cordycipitaceae</taxon>
        <taxon>Niveomyces</taxon>
    </lineage>
</organism>
<accession>A0A167Y9G7</accession>
<dbReference type="InterPro" id="IPR026564">
    <property type="entry name" value="Transcrip_reg_TACO1-like_dom3"/>
</dbReference>
<dbReference type="AlphaFoldDB" id="A0A167Y9G7"/>
<dbReference type="OrthoDB" id="2017544at2759"/>
<proteinExistence type="inferred from homology"/>
<dbReference type="Gene3D" id="1.10.10.200">
    <property type="match status" value="1"/>
</dbReference>